<feature type="compositionally biased region" description="Basic and acidic residues" evidence="1">
    <location>
        <begin position="90"/>
        <end position="106"/>
    </location>
</feature>
<evidence type="ECO:0000313" key="3">
    <source>
        <dbReference type="Proteomes" id="UP000322225"/>
    </source>
</evidence>
<dbReference type="RefSeq" id="XP_031857900.1">
    <property type="nucleotide sequence ID" value="XM_032007816.1"/>
</dbReference>
<dbReference type="GO" id="GO:0046983">
    <property type="term" value="F:protein dimerization activity"/>
    <property type="evidence" value="ECO:0007669"/>
    <property type="project" value="InterPro"/>
</dbReference>
<proteinExistence type="predicted"/>
<feature type="compositionally biased region" description="Pro residues" evidence="1">
    <location>
        <begin position="388"/>
        <end position="399"/>
    </location>
</feature>
<dbReference type="InterPro" id="IPR011598">
    <property type="entry name" value="bHLH_dom"/>
</dbReference>
<feature type="compositionally biased region" description="Polar residues" evidence="1">
    <location>
        <begin position="489"/>
        <end position="499"/>
    </location>
</feature>
<gene>
    <name evidence="2" type="ORF">CI109_104981</name>
</gene>
<dbReference type="GeneID" id="43591987"/>
<dbReference type="OrthoDB" id="690068at2759"/>
<feature type="compositionally biased region" description="Low complexity" evidence="1">
    <location>
        <begin position="335"/>
        <end position="351"/>
    </location>
</feature>
<dbReference type="Proteomes" id="UP000322225">
    <property type="component" value="Chromosome 9"/>
</dbReference>
<evidence type="ECO:0000256" key="1">
    <source>
        <dbReference type="SAM" id="MobiDB-lite"/>
    </source>
</evidence>
<dbReference type="EMBL" id="CP144059">
    <property type="protein sequence ID" value="WWD20505.1"/>
    <property type="molecule type" value="Genomic_DNA"/>
</dbReference>
<protein>
    <submittedName>
        <fullName evidence="2">Uncharacterized protein</fullName>
    </submittedName>
</protein>
<dbReference type="PANTHER" id="PTHR46266">
    <property type="entry name" value="TRANSCRIPTION FACTOR TT8"/>
    <property type="match status" value="1"/>
</dbReference>
<dbReference type="PROSITE" id="PS50888">
    <property type="entry name" value="BHLH"/>
    <property type="match status" value="1"/>
</dbReference>
<feature type="region of interest" description="Disordered" evidence="1">
    <location>
        <begin position="159"/>
        <end position="279"/>
    </location>
</feature>
<feature type="compositionally biased region" description="Low complexity" evidence="1">
    <location>
        <begin position="261"/>
        <end position="270"/>
    </location>
</feature>
<feature type="region of interest" description="Disordered" evidence="1">
    <location>
        <begin position="1"/>
        <end position="106"/>
    </location>
</feature>
<feature type="region of interest" description="Disordered" evidence="1">
    <location>
        <begin position="474"/>
        <end position="509"/>
    </location>
</feature>
<sequence>MPPPLSIPTAVAGRKRKLLSADNNLPFTPEAPSSPSAISSSPSSPGRDDEYAPGPSRLSTATTTRRPKRTSSGAGGGKAGETKSTTGGRISREALRKANHSLIEKRRREKINAALGELRSMVPGLGEEGGGKVGEFKLEVLERTVTHMKELQRRIAMLESALPSTSTSLSTSSNNDDYTKSPDDTNNSSAVQLEGVNGNQMEADDAPSQSATATFPLPTSKRSPFPTPSPEKPSQSLYSPDPNETEVEPNLPPPLARAHPRFSSASSSRSGTPLDSTTSAPTVASLLASAQNQNQQFGSPQQPHTRPPPPPQANNPIFLPFPAPSPTSPFLHANSSTATSSSGSTASTSSTIGPVDPSPFLAPLPNVSLFGGIFNLDSGNVSPTDTFKPPPQFKQPSPPQLSLYDSKSKTTTITSSAKVSAPISSTKKDDMAAEEAANLLLAFSSPDTLRPQQVVVGQRERRLTLDGEDFTLDGGVMGGRRGSDDRANRSSSVETKSMSGGNGLKVGKSARDILRMSEFHR</sequence>
<dbReference type="PANTHER" id="PTHR46266:SF4">
    <property type="entry name" value="TRANSCRIPTION FACTOR TT8"/>
    <property type="match status" value="1"/>
</dbReference>
<evidence type="ECO:0000313" key="2">
    <source>
        <dbReference type="EMBL" id="WWD20505.1"/>
    </source>
</evidence>
<dbReference type="SMART" id="SM00353">
    <property type="entry name" value="HLH"/>
    <property type="match status" value="1"/>
</dbReference>
<dbReference type="SUPFAM" id="SSF47459">
    <property type="entry name" value="HLH, helix-loop-helix DNA-binding domain"/>
    <property type="match status" value="1"/>
</dbReference>
<feature type="compositionally biased region" description="Pro residues" evidence="1">
    <location>
        <begin position="305"/>
        <end position="327"/>
    </location>
</feature>
<organism evidence="2 3">
    <name type="scientific">Kwoniella shandongensis</name>
    <dbReference type="NCBI Taxonomy" id="1734106"/>
    <lineage>
        <taxon>Eukaryota</taxon>
        <taxon>Fungi</taxon>
        <taxon>Dikarya</taxon>
        <taxon>Basidiomycota</taxon>
        <taxon>Agaricomycotina</taxon>
        <taxon>Tremellomycetes</taxon>
        <taxon>Tremellales</taxon>
        <taxon>Cryptococcaceae</taxon>
        <taxon>Kwoniella</taxon>
    </lineage>
</organism>
<dbReference type="Pfam" id="PF00010">
    <property type="entry name" value="HLH"/>
    <property type="match status" value="1"/>
</dbReference>
<feature type="compositionally biased region" description="Low complexity" evidence="1">
    <location>
        <begin position="291"/>
        <end position="304"/>
    </location>
</feature>
<feature type="compositionally biased region" description="Low complexity" evidence="1">
    <location>
        <begin position="159"/>
        <end position="173"/>
    </location>
</feature>
<dbReference type="AlphaFoldDB" id="A0A5M6BSI5"/>
<feature type="region of interest" description="Disordered" evidence="1">
    <location>
        <begin position="291"/>
        <end position="352"/>
    </location>
</feature>
<feature type="region of interest" description="Disordered" evidence="1">
    <location>
        <begin position="381"/>
        <end position="402"/>
    </location>
</feature>
<keyword evidence="3" id="KW-1185">Reference proteome</keyword>
<accession>A0A5M6BSI5</accession>
<name>A0A5M6BSI5_9TREE</name>
<dbReference type="Gene3D" id="4.10.280.10">
    <property type="entry name" value="Helix-loop-helix DNA-binding domain"/>
    <property type="match status" value="1"/>
</dbReference>
<dbReference type="KEGG" id="ksn:43591987"/>
<reference evidence="2" key="1">
    <citation type="submission" date="2017-08" db="EMBL/GenBank/DDBJ databases">
        <authorList>
            <person name="Cuomo C."/>
            <person name="Billmyre B."/>
            <person name="Heitman J."/>
        </authorList>
    </citation>
    <scope>NUCLEOTIDE SEQUENCE</scope>
    <source>
        <strain evidence="2">CBS 12478</strain>
    </source>
</reference>
<reference evidence="2" key="2">
    <citation type="submission" date="2024-01" db="EMBL/GenBank/DDBJ databases">
        <title>Comparative genomics of Cryptococcus and Kwoniella reveals pathogenesis evolution and contrasting modes of karyotype evolution via chromosome fusion or intercentromeric recombination.</title>
        <authorList>
            <person name="Coelho M.A."/>
            <person name="David-Palma M."/>
            <person name="Shea T."/>
            <person name="Bowers K."/>
            <person name="McGinley-Smith S."/>
            <person name="Mohammad A.W."/>
            <person name="Gnirke A."/>
            <person name="Yurkov A.M."/>
            <person name="Nowrousian M."/>
            <person name="Sun S."/>
            <person name="Cuomo C.A."/>
            <person name="Heitman J."/>
        </authorList>
    </citation>
    <scope>NUCLEOTIDE SEQUENCE</scope>
    <source>
        <strain evidence="2">CBS 12478</strain>
    </source>
</reference>
<feature type="compositionally biased region" description="Low complexity" evidence="1">
    <location>
        <begin position="31"/>
        <end position="45"/>
    </location>
</feature>
<dbReference type="InterPro" id="IPR036638">
    <property type="entry name" value="HLH_DNA-bd_sf"/>
</dbReference>